<accession>A0A6A5BX23</accession>
<reference evidence="2 3" key="1">
    <citation type="journal article" date="2019" name="Sci. Rep.">
        <title>Nanopore sequencing improves the draft genome of the human pathogenic amoeba Naegleria fowleri.</title>
        <authorList>
            <person name="Liechti N."/>
            <person name="Schurch N."/>
            <person name="Bruggmann R."/>
            <person name="Wittwer M."/>
        </authorList>
    </citation>
    <scope>NUCLEOTIDE SEQUENCE [LARGE SCALE GENOMIC DNA]</scope>
    <source>
        <strain evidence="2 3">ATCC 30894</strain>
    </source>
</reference>
<evidence type="ECO:0000256" key="1">
    <source>
        <dbReference type="SAM" id="MobiDB-lite"/>
    </source>
</evidence>
<dbReference type="OMA" id="YWISIME"/>
<evidence type="ECO:0000313" key="2">
    <source>
        <dbReference type="EMBL" id="KAF0978864.1"/>
    </source>
</evidence>
<dbReference type="OrthoDB" id="10419209at2759"/>
<keyword evidence="3" id="KW-1185">Reference proteome</keyword>
<dbReference type="RefSeq" id="XP_044563577.1">
    <property type="nucleotide sequence ID" value="XM_044705073.1"/>
</dbReference>
<sequence length="358" mass="42419">MGIDVTVIMCNLRLLDDKVREHYLETASSMKAKVSDGENESERDGENEENEKDSEKDGDGDIENEDSNDESEKDGDIENDEDNDPISQFYNWKNFVALQKPNFYIDCFRFRATEMYSTLAGKLKLEECWSDESQLEDLLGYEITFEEDLKKEYHAKKKGLIDEQVEVEKLRYPNLLTICDYYNERDDYCMTFVHPSRVSKMSERCGHFAGIPLNVLEEGFMQEYEEYYLKSSKKLKTEEEEKKPFEKWVYYEYDHISLFHNMMLRYNSPTSFFTLLPKTPIDNSQPVIKLFENGNVKFSDLADEYWITVMQFIEDPFTLLRFAMANSVLYRIFTERKDDLFRNFQHLKADIGLFCYLS</sequence>
<dbReference type="Proteomes" id="UP000444721">
    <property type="component" value="Unassembled WGS sequence"/>
</dbReference>
<feature type="compositionally biased region" description="Basic and acidic residues" evidence="1">
    <location>
        <begin position="33"/>
        <end position="44"/>
    </location>
</feature>
<proteinExistence type="predicted"/>
<dbReference type="VEuPathDB" id="AmoebaDB:NfTy_033250"/>
<feature type="compositionally biased region" description="Acidic residues" evidence="1">
    <location>
        <begin position="60"/>
        <end position="84"/>
    </location>
</feature>
<feature type="region of interest" description="Disordered" evidence="1">
    <location>
        <begin position="27"/>
        <end position="84"/>
    </location>
</feature>
<gene>
    <name evidence="2" type="ORF">FDP41_001934</name>
</gene>
<dbReference type="AlphaFoldDB" id="A0A6A5BX23"/>
<name>A0A6A5BX23_NAEFO</name>
<dbReference type="EMBL" id="VFQX01000028">
    <property type="protein sequence ID" value="KAF0978864.1"/>
    <property type="molecule type" value="Genomic_DNA"/>
</dbReference>
<dbReference type="VEuPathDB" id="AmoebaDB:FDP41_001934"/>
<organism evidence="2 3">
    <name type="scientific">Naegleria fowleri</name>
    <name type="common">Brain eating amoeba</name>
    <dbReference type="NCBI Taxonomy" id="5763"/>
    <lineage>
        <taxon>Eukaryota</taxon>
        <taxon>Discoba</taxon>
        <taxon>Heterolobosea</taxon>
        <taxon>Tetramitia</taxon>
        <taxon>Eutetramitia</taxon>
        <taxon>Vahlkampfiidae</taxon>
        <taxon>Naegleria</taxon>
    </lineage>
</organism>
<dbReference type="VEuPathDB" id="AmoebaDB:NF0009090"/>
<dbReference type="GeneID" id="68109152"/>
<protein>
    <submittedName>
        <fullName evidence="2">Uncharacterized protein</fullName>
    </submittedName>
</protein>
<comment type="caution">
    <text evidence="2">The sequence shown here is derived from an EMBL/GenBank/DDBJ whole genome shotgun (WGS) entry which is preliminary data.</text>
</comment>
<evidence type="ECO:0000313" key="3">
    <source>
        <dbReference type="Proteomes" id="UP000444721"/>
    </source>
</evidence>